<name>A0ABV4U6E2_9BACT</name>
<evidence type="ECO:0000256" key="1">
    <source>
        <dbReference type="ARBA" id="ARBA00022756"/>
    </source>
</evidence>
<dbReference type="PIRSF" id="PIRSF006755">
    <property type="entry name" value="DTB_synth"/>
    <property type="match status" value="1"/>
</dbReference>
<dbReference type="EC" id="6.3.3.3" evidence="2"/>
<keyword evidence="4" id="KW-1185">Reference proteome</keyword>
<comment type="caution">
    <text evidence="2">Lacks conserved residue(s) required for the propagation of feature annotation.</text>
</comment>
<reference evidence="3 4" key="1">
    <citation type="submission" date="2024-08" db="EMBL/GenBank/DDBJ databases">
        <title>Whole-genome sequencing of halo(alkali)philic microorganisms from hypersaline lakes.</title>
        <authorList>
            <person name="Sorokin D.Y."/>
            <person name="Merkel A.Y."/>
            <person name="Messina E."/>
            <person name="Yakimov M."/>
        </authorList>
    </citation>
    <scope>NUCLEOTIDE SEQUENCE [LARGE SCALE GENOMIC DNA]</scope>
    <source>
        <strain evidence="3 4">AB-hyl4</strain>
    </source>
</reference>
<comment type="caution">
    <text evidence="3">The sequence shown here is derived from an EMBL/GenBank/DDBJ whole genome shotgun (WGS) entry which is preliminary data.</text>
</comment>
<evidence type="ECO:0000256" key="2">
    <source>
        <dbReference type="HAMAP-Rule" id="MF_00336"/>
    </source>
</evidence>
<comment type="catalytic activity">
    <reaction evidence="2">
        <text>(7R,8S)-7,8-diammoniononanoate + CO2 + ATP = (4R,5S)-dethiobiotin + ADP + phosphate + 3 H(+)</text>
        <dbReference type="Rhea" id="RHEA:15805"/>
        <dbReference type="ChEBI" id="CHEBI:15378"/>
        <dbReference type="ChEBI" id="CHEBI:16526"/>
        <dbReference type="ChEBI" id="CHEBI:30616"/>
        <dbReference type="ChEBI" id="CHEBI:43474"/>
        <dbReference type="ChEBI" id="CHEBI:149469"/>
        <dbReference type="ChEBI" id="CHEBI:149473"/>
        <dbReference type="ChEBI" id="CHEBI:456216"/>
        <dbReference type="EC" id="6.3.3.3"/>
    </reaction>
</comment>
<keyword evidence="1 2" id="KW-0093">Biotin biosynthesis</keyword>
<dbReference type="InterPro" id="IPR004472">
    <property type="entry name" value="DTB_synth_BioD"/>
</dbReference>
<feature type="binding site" evidence="2">
    <location>
        <begin position="21"/>
        <end position="26"/>
    </location>
    <ligand>
        <name>ATP</name>
        <dbReference type="ChEBI" id="CHEBI:30616"/>
    </ligand>
</feature>
<dbReference type="PANTHER" id="PTHR43210:SF5">
    <property type="entry name" value="DETHIOBIOTIN SYNTHETASE"/>
    <property type="match status" value="1"/>
</dbReference>
<feature type="binding site" evidence="2">
    <location>
        <position position="25"/>
    </location>
    <ligand>
        <name>Mg(2+)</name>
        <dbReference type="ChEBI" id="CHEBI:18420"/>
    </ligand>
</feature>
<feature type="binding site" evidence="2">
    <location>
        <position position="65"/>
    </location>
    <ligand>
        <name>ATP</name>
        <dbReference type="ChEBI" id="CHEBI:30616"/>
    </ligand>
</feature>
<dbReference type="SUPFAM" id="SSF52540">
    <property type="entry name" value="P-loop containing nucleoside triphosphate hydrolases"/>
    <property type="match status" value="1"/>
</dbReference>
<dbReference type="CDD" id="cd03109">
    <property type="entry name" value="DTBS"/>
    <property type="match status" value="1"/>
</dbReference>
<keyword evidence="2" id="KW-0067">ATP-binding</keyword>
<accession>A0ABV4U6E2</accession>
<feature type="binding site" evidence="2">
    <location>
        <begin position="222"/>
        <end position="224"/>
    </location>
    <ligand>
        <name>ATP</name>
        <dbReference type="ChEBI" id="CHEBI:30616"/>
    </ligand>
</feature>
<dbReference type="PANTHER" id="PTHR43210">
    <property type="entry name" value="DETHIOBIOTIN SYNTHETASE"/>
    <property type="match status" value="1"/>
</dbReference>
<dbReference type="NCBIfam" id="TIGR00347">
    <property type="entry name" value="bioD"/>
    <property type="match status" value="1"/>
</dbReference>
<protein>
    <recommendedName>
        <fullName evidence="2">ATP-dependent dethiobiotin synthetase BioD</fullName>
        <ecNumber evidence="2">6.3.3.3</ecNumber>
    </recommendedName>
    <alternativeName>
        <fullName evidence="2">DTB synthetase</fullName>
        <shortName evidence="2">DTBS</shortName>
    </alternativeName>
    <alternativeName>
        <fullName evidence="2">Dethiobiotin synthase</fullName>
    </alternativeName>
</protein>
<comment type="pathway">
    <text evidence="2">Cofactor biosynthesis; biotin biosynthesis; biotin from 7,8-diaminononanoate: step 1/2.</text>
</comment>
<keyword evidence="2" id="KW-0479">Metal-binding</keyword>
<comment type="function">
    <text evidence="2">Catalyzes a mechanistically unusual reaction, the ATP-dependent insertion of CO2 between the N7 and N8 nitrogen atoms of 7,8-diaminopelargonic acid (DAPA, also called 7,8-diammoniononanoate) to form a ureido ring.</text>
</comment>
<feature type="binding site" evidence="2">
    <location>
        <position position="126"/>
    </location>
    <ligand>
        <name>Mg(2+)</name>
        <dbReference type="ChEBI" id="CHEBI:18420"/>
    </ligand>
</feature>
<evidence type="ECO:0000313" key="3">
    <source>
        <dbReference type="EMBL" id="MFA9477833.1"/>
    </source>
</evidence>
<evidence type="ECO:0000313" key="4">
    <source>
        <dbReference type="Proteomes" id="UP001575105"/>
    </source>
</evidence>
<keyword evidence="2 3" id="KW-0436">Ligase</keyword>
<feature type="active site" evidence="2">
    <location>
        <position position="48"/>
    </location>
</feature>
<dbReference type="Pfam" id="PF13500">
    <property type="entry name" value="AAA_26"/>
    <property type="match status" value="1"/>
</dbReference>
<feature type="binding site" evidence="2">
    <location>
        <position position="65"/>
    </location>
    <ligand>
        <name>Mg(2+)</name>
        <dbReference type="ChEBI" id="CHEBI:18420"/>
    </ligand>
</feature>
<dbReference type="GO" id="GO:0004141">
    <property type="term" value="F:dethiobiotin synthase activity"/>
    <property type="evidence" value="ECO:0007669"/>
    <property type="project" value="UniProtKB-EC"/>
</dbReference>
<dbReference type="Gene3D" id="3.40.50.300">
    <property type="entry name" value="P-loop containing nucleotide triphosphate hydrolases"/>
    <property type="match status" value="1"/>
</dbReference>
<keyword evidence="2" id="KW-0963">Cytoplasm</keyword>
<comment type="cofactor">
    <cofactor evidence="2">
        <name>Mg(2+)</name>
        <dbReference type="ChEBI" id="CHEBI:18420"/>
    </cofactor>
</comment>
<sequence>MIDRLPRLTTPGLFVTGTDTGVGKTVVTCAIAAALREQRPGWRVGVCKPFSSGCRREREGLVHEDAEALAHFADCRLPLDVINPIRFAPPLAPAVAAEQKGKKVDWALLARALHTLDDASDALLVEGVGGLLVPLDPDNPKCTVLELISALGLPTVVVTRAGLGTLNHTAMTVRLLREAGCVVAGLVINGYDPDAVDDDPAITTNRRWLTKMTGAPVLAVLPKVRDGEANPSRARLDGGLIEAAGMADWVALMSGQ</sequence>
<proteinExistence type="inferred from homology"/>
<keyword evidence="2" id="KW-0460">Magnesium</keyword>
<dbReference type="InterPro" id="IPR027417">
    <property type="entry name" value="P-loop_NTPase"/>
</dbReference>
<gene>
    <name evidence="2 3" type="primary">bioD</name>
    <name evidence="3" type="ORF">ACERK3_05935</name>
</gene>
<dbReference type="RefSeq" id="WP_425344758.1">
    <property type="nucleotide sequence ID" value="NZ_JBGUBD010000003.1"/>
</dbReference>
<feature type="binding site" evidence="2">
    <location>
        <position position="52"/>
    </location>
    <ligand>
        <name>substrate</name>
    </ligand>
</feature>
<dbReference type="Proteomes" id="UP001575105">
    <property type="component" value="Unassembled WGS sequence"/>
</dbReference>
<comment type="similarity">
    <text evidence="2">Belongs to the dethiobiotin synthetase family.</text>
</comment>
<dbReference type="HAMAP" id="MF_00336">
    <property type="entry name" value="BioD"/>
    <property type="match status" value="1"/>
</dbReference>
<keyword evidence="2" id="KW-0547">Nucleotide-binding</keyword>
<comment type="subcellular location">
    <subcellularLocation>
        <location evidence="2">Cytoplasm</location>
    </subcellularLocation>
</comment>
<comment type="subunit">
    <text evidence="2">Homodimer.</text>
</comment>
<dbReference type="EMBL" id="JBGUBD010000003">
    <property type="protein sequence ID" value="MFA9477833.1"/>
    <property type="molecule type" value="Genomic_DNA"/>
</dbReference>
<organism evidence="3 4">
    <name type="scientific">Natronomicrosphaera hydrolytica</name>
    <dbReference type="NCBI Taxonomy" id="3242702"/>
    <lineage>
        <taxon>Bacteria</taxon>
        <taxon>Pseudomonadati</taxon>
        <taxon>Planctomycetota</taxon>
        <taxon>Phycisphaerae</taxon>
        <taxon>Phycisphaerales</taxon>
        <taxon>Phycisphaeraceae</taxon>
        <taxon>Natronomicrosphaera</taxon>
    </lineage>
</organism>
<feature type="binding site" evidence="2">
    <location>
        <begin position="126"/>
        <end position="129"/>
    </location>
    <ligand>
        <name>ATP</name>
        <dbReference type="ChEBI" id="CHEBI:30616"/>
    </ligand>
</feature>